<sequence>MADSRKYTKLYGKPFTPKVGRNSVLLQSLHRAVRTMESQKHQNWDDTTRCYRAHAALSCHLCGSMDQADLSVTRPPSLWEPSRKGQSTQESERERETEKRREEKRREEKRREEKRREEKRREEKRREEKRKSGTNTQAMREKVNREIKL</sequence>
<evidence type="ECO:0000313" key="2">
    <source>
        <dbReference type="EMBL" id="ROL45773.1"/>
    </source>
</evidence>
<evidence type="ECO:0000313" key="3">
    <source>
        <dbReference type="Proteomes" id="UP000281406"/>
    </source>
</evidence>
<dbReference type="AlphaFoldDB" id="A0A3N0YHY8"/>
<feature type="region of interest" description="Disordered" evidence="1">
    <location>
        <begin position="69"/>
        <end position="149"/>
    </location>
</feature>
<reference evidence="2 3" key="1">
    <citation type="submission" date="2018-10" db="EMBL/GenBank/DDBJ databases">
        <title>Genome assembly for a Yunnan-Guizhou Plateau 3E fish, Anabarilius grahami (Regan), and its evolutionary and genetic applications.</title>
        <authorList>
            <person name="Jiang W."/>
        </authorList>
    </citation>
    <scope>NUCLEOTIDE SEQUENCE [LARGE SCALE GENOMIC DNA]</scope>
    <source>
        <strain evidence="2">AG-KIZ</strain>
        <tissue evidence="2">Muscle</tissue>
    </source>
</reference>
<feature type="compositionally biased region" description="Basic and acidic residues" evidence="1">
    <location>
        <begin position="90"/>
        <end position="131"/>
    </location>
</feature>
<accession>A0A3N0YHY8</accession>
<proteinExistence type="predicted"/>
<keyword evidence="3" id="KW-1185">Reference proteome</keyword>
<dbReference type="EMBL" id="RJVU01042534">
    <property type="protein sequence ID" value="ROL45773.1"/>
    <property type="molecule type" value="Genomic_DNA"/>
</dbReference>
<protein>
    <submittedName>
        <fullName evidence="2">Uncharacterized protein</fullName>
    </submittedName>
</protein>
<gene>
    <name evidence="2" type="ORF">DPX16_11468</name>
</gene>
<evidence type="ECO:0000256" key="1">
    <source>
        <dbReference type="SAM" id="MobiDB-lite"/>
    </source>
</evidence>
<feature type="compositionally biased region" description="Basic and acidic residues" evidence="1">
    <location>
        <begin position="139"/>
        <end position="149"/>
    </location>
</feature>
<organism evidence="2 3">
    <name type="scientific">Anabarilius grahami</name>
    <name type="common">Kanglang fish</name>
    <name type="synonym">Barilius grahami</name>
    <dbReference type="NCBI Taxonomy" id="495550"/>
    <lineage>
        <taxon>Eukaryota</taxon>
        <taxon>Metazoa</taxon>
        <taxon>Chordata</taxon>
        <taxon>Craniata</taxon>
        <taxon>Vertebrata</taxon>
        <taxon>Euteleostomi</taxon>
        <taxon>Actinopterygii</taxon>
        <taxon>Neopterygii</taxon>
        <taxon>Teleostei</taxon>
        <taxon>Ostariophysi</taxon>
        <taxon>Cypriniformes</taxon>
        <taxon>Xenocyprididae</taxon>
        <taxon>Xenocypridinae</taxon>
        <taxon>Xenocypridinae incertae sedis</taxon>
        <taxon>Anabarilius</taxon>
    </lineage>
</organism>
<name>A0A3N0YHY8_ANAGA</name>
<dbReference type="Proteomes" id="UP000281406">
    <property type="component" value="Unassembled WGS sequence"/>
</dbReference>
<comment type="caution">
    <text evidence="2">The sequence shown here is derived from an EMBL/GenBank/DDBJ whole genome shotgun (WGS) entry which is preliminary data.</text>
</comment>